<evidence type="ECO:0000313" key="2">
    <source>
        <dbReference type="EMBL" id="PWA61926.1"/>
    </source>
</evidence>
<dbReference type="AlphaFoldDB" id="A0A2U1ML27"/>
<accession>A0A2U1ML27</accession>
<name>A0A2U1ML27_ARTAN</name>
<evidence type="ECO:0000256" key="1">
    <source>
        <dbReference type="SAM" id="MobiDB-lite"/>
    </source>
</evidence>
<gene>
    <name evidence="2" type="ORF">CTI12_AA351920</name>
</gene>
<sequence>MKNFVEERNQEQTSTKGLDAKADNPAAVMRMETLLVHKELMENGSVNELLIELQTKGMKPSSYRNKLPED</sequence>
<feature type="region of interest" description="Disordered" evidence="1">
    <location>
        <begin position="1"/>
        <end position="24"/>
    </location>
</feature>
<proteinExistence type="predicted"/>
<dbReference type="InterPro" id="IPR016163">
    <property type="entry name" value="Ald_DH_C"/>
</dbReference>
<feature type="compositionally biased region" description="Basic and acidic residues" evidence="1">
    <location>
        <begin position="1"/>
        <end position="10"/>
    </location>
</feature>
<dbReference type="Proteomes" id="UP000245207">
    <property type="component" value="Unassembled WGS sequence"/>
</dbReference>
<protein>
    <submittedName>
        <fullName evidence="2">Aldehyde dehydrogenase, C-terminal</fullName>
    </submittedName>
</protein>
<reference evidence="2 3" key="1">
    <citation type="journal article" date="2018" name="Mol. Plant">
        <title>The genome of Artemisia annua provides insight into the evolution of Asteraceae family and artemisinin biosynthesis.</title>
        <authorList>
            <person name="Shen Q."/>
            <person name="Zhang L."/>
            <person name="Liao Z."/>
            <person name="Wang S."/>
            <person name="Yan T."/>
            <person name="Shi P."/>
            <person name="Liu M."/>
            <person name="Fu X."/>
            <person name="Pan Q."/>
            <person name="Wang Y."/>
            <person name="Lv Z."/>
            <person name="Lu X."/>
            <person name="Zhang F."/>
            <person name="Jiang W."/>
            <person name="Ma Y."/>
            <person name="Chen M."/>
            <person name="Hao X."/>
            <person name="Li L."/>
            <person name="Tang Y."/>
            <person name="Lv G."/>
            <person name="Zhou Y."/>
            <person name="Sun X."/>
            <person name="Brodelius P.E."/>
            <person name="Rose J.K.C."/>
            <person name="Tang K."/>
        </authorList>
    </citation>
    <scope>NUCLEOTIDE SEQUENCE [LARGE SCALE GENOMIC DNA]</scope>
    <source>
        <strain evidence="3">cv. Huhao1</strain>
        <tissue evidence="2">Leaf</tissue>
    </source>
</reference>
<dbReference type="Gene3D" id="3.40.309.10">
    <property type="entry name" value="Aldehyde Dehydrogenase, Chain A, domain 2"/>
    <property type="match status" value="1"/>
</dbReference>
<dbReference type="OrthoDB" id="1934954at2759"/>
<evidence type="ECO:0000313" key="3">
    <source>
        <dbReference type="Proteomes" id="UP000245207"/>
    </source>
</evidence>
<organism evidence="2 3">
    <name type="scientific">Artemisia annua</name>
    <name type="common">Sweet wormwood</name>
    <dbReference type="NCBI Taxonomy" id="35608"/>
    <lineage>
        <taxon>Eukaryota</taxon>
        <taxon>Viridiplantae</taxon>
        <taxon>Streptophyta</taxon>
        <taxon>Embryophyta</taxon>
        <taxon>Tracheophyta</taxon>
        <taxon>Spermatophyta</taxon>
        <taxon>Magnoliopsida</taxon>
        <taxon>eudicotyledons</taxon>
        <taxon>Gunneridae</taxon>
        <taxon>Pentapetalae</taxon>
        <taxon>asterids</taxon>
        <taxon>campanulids</taxon>
        <taxon>Asterales</taxon>
        <taxon>Asteraceae</taxon>
        <taxon>Asteroideae</taxon>
        <taxon>Anthemideae</taxon>
        <taxon>Artemisiinae</taxon>
        <taxon>Artemisia</taxon>
    </lineage>
</organism>
<keyword evidence="3" id="KW-1185">Reference proteome</keyword>
<dbReference type="STRING" id="35608.A0A2U1ML27"/>
<comment type="caution">
    <text evidence="2">The sequence shown here is derived from an EMBL/GenBank/DDBJ whole genome shotgun (WGS) entry which is preliminary data.</text>
</comment>
<dbReference type="EMBL" id="PKPP01004989">
    <property type="protein sequence ID" value="PWA61926.1"/>
    <property type="molecule type" value="Genomic_DNA"/>
</dbReference>
<dbReference type="GO" id="GO:0016620">
    <property type="term" value="F:oxidoreductase activity, acting on the aldehyde or oxo group of donors, NAD or NADP as acceptor"/>
    <property type="evidence" value="ECO:0007669"/>
    <property type="project" value="InterPro"/>
</dbReference>